<feature type="region of interest" description="Disordered" evidence="1">
    <location>
        <begin position="250"/>
        <end position="279"/>
    </location>
</feature>
<sequence length="279" mass="29953">MSKRMWFSCGLLATALALAGCTLPCHKGYEKALENGVQCELPTPCRNRVHLFMVHGLTPSTHTGLNALRLQLGENGFAKVGIGEFYHAWWVKSEIECIRKNDPDARFVLLGYDYGAGVALSLARDLTAKGAAVDAVVLLDPKGCAPEPCGVHTLLITNGMCTERVPHSARVMVPDATHFTLPAHPTTVAAVADLLRNIAERHCEPEIEEVPVWSYPNAPEPHSVAPVRGTPPEWNFLADRAGPTRAIGTQTATRPVAKPPAVATTAPVPVSPVPVATKR</sequence>
<gene>
    <name evidence="3" type="ORF">C1280_06495</name>
</gene>
<proteinExistence type="predicted"/>
<dbReference type="PROSITE" id="PS51257">
    <property type="entry name" value="PROKAR_LIPOPROTEIN"/>
    <property type="match status" value="1"/>
</dbReference>
<accession>A0A2Z3GSG9</accession>
<dbReference type="Gene3D" id="3.40.50.1820">
    <property type="entry name" value="alpha/beta hydrolase"/>
    <property type="match status" value="1"/>
</dbReference>
<evidence type="ECO:0000313" key="3">
    <source>
        <dbReference type="EMBL" id="AWM36703.1"/>
    </source>
</evidence>
<protein>
    <submittedName>
        <fullName evidence="3">Uncharacterized protein</fullName>
    </submittedName>
</protein>
<keyword evidence="2" id="KW-0732">Signal</keyword>
<dbReference type="InterPro" id="IPR029058">
    <property type="entry name" value="AB_hydrolase_fold"/>
</dbReference>
<reference evidence="3 4" key="1">
    <citation type="submission" date="2018-01" db="EMBL/GenBank/DDBJ databases">
        <title>G. obscuriglobus.</title>
        <authorList>
            <person name="Franke J."/>
            <person name="Blomberg W."/>
            <person name="Selmecki A."/>
        </authorList>
    </citation>
    <scope>NUCLEOTIDE SEQUENCE [LARGE SCALE GENOMIC DNA]</scope>
    <source>
        <strain evidence="3 4">DSM 5831</strain>
    </source>
</reference>
<evidence type="ECO:0000256" key="2">
    <source>
        <dbReference type="SAM" id="SignalP"/>
    </source>
</evidence>
<organism evidence="3 4">
    <name type="scientific">Gemmata obscuriglobus</name>
    <dbReference type="NCBI Taxonomy" id="114"/>
    <lineage>
        <taxon>Bacteria</taxon>
        <taxon>Pseudomonadati</taxon>
        <taxon>Planctomycetota</taxon>
        <taxon>Planctomycetia</taxon>
        <taxon>Gemmatales</taxon>
        <taxon>Gemmataceae</taxon>
        <taxon>Gemmata</taxon>
    </lineage>
</organism>
<feature type="signal peptide" evidence="2">
    <location>
        <begin position="1"/>
        <end position="19"/>
    </location>
</feature>
<dbReference type="KEGG" id="gog:C1280_06495"/>
<name>A0A2Z3GSG9_9BACT</name>
<feature type="chain" id="PRO_5016248140" evidence="2">
    <location>
        <begin position="20"/>
        <end position="279"/>
    </location>
</feature>
<dbReference type="Proteomes" id="UP000245802">
    <property type="component" value="Chromosome"/>
</dbReference>
<evidence type="ECO:0000313" key="4">
    <source>
        <dbReference type="Proteomes" id="UP000245802"/>
    </source>
</evidence>
<dbReference type="EMBL" id="CP025958">
    <property type="protein sequence ID" value="AWM36703.1"/>
    <property type="molecule type" value="Genomic_DNA"/>
</dbReference>
<feature type="compositionally biased region" description="Low complexity" evidence="1">
    <location>
        <begin position="251"/>
        <end position="279"/>
    </location>
</feature>
<evidence type="ECO:0000256" key="1">
    <source>
        <dbReference type="SAM" id="MobiDB-lite"/>
    </source>
</evidence>
<dbReference type="OrthoDB" id="290883at2"/>
<dbReference type="AlphaFoldDB" id="A0A2Z3GSG9"/>
<keyword evidence="4" id="KW-1185">Reference proteome</keyword>
<dbReference type="SUPFAM" id="SSF53474">
    <property type="entry name" value="alpha/beta-Hydrolases"/>
    <property type="match status" value="1"/>
</dbReference>